<protein>
    <submittedName>
        <fullName evidence="1">Uncharacterized protein</fullName>
    </submittedName>
</protein>
<dbReference type="Proteomes" id="UP000199236">
    <property type="component" value="Unassembled WGS sequence"/>
</dbReference>
<evidence type="ECO:0000313" key="2">
    <source>
        <dbReference type="Proteomes" id="UP000199236"/>
    </source>
</evidence>
<reference evidence="1 2" key="1">
    <citation type="submission" date="2016-10" db="EMBL/GenBank/DDBJ databases">
        <authorList>
            <person name="de Groot N.N."/>
        </authorList>
    </citation>
    <scope>NUCLEOTIDE SEQUENCE [LARGE SCALE GENOMIC DNA]</scope>
    <source>
        <strain evidence="1 2">CGMCC 1.9157</strain>
    </source>
</reference>
<keyword evidence="2" id="KW-1185">Reference proteome</keyword>
<evidence type="ECO:0000313" key="1">
    <source>
        <dbReference type="EMBL" id="SFO72775.1"/>
    </source>
</evidence>
<accession>A0A1I5JJ38</accession>
<organism evidence="1 2">
    <name type="scientific">Cohaesibacter marisflavi</name>
    <dbReference type="NCBI Taxonomy" id="655353"/>
    <lineage>
        <taxon>Bacteria</taxon>
        <taxon>Pseudomonadati</taxon>
        <taxon>Pseudomonadota</taxon>
        <taxon>Alphaproteobacteria</taxon>
        <taxon>Hyphomicrobiales</taxon>
        <taxon>Cohaesibacteraceae</taxon>
    </lineage>
</organism>
<dbReference type="RefSeq" id="WP_090074676.1">
    <property type="nucleotide sequence ID" value="NZ_FOVR01000011.1"/>
</dbReference>
<gene>
    <name evidence="1" type="ORF">SAMN04488056_111192</name>
</gene>
<name>A0A1I5JJ38_9HYPH</name>
<dbReference type="AlphaFoldDB" id="A0A1I5JJ38"/>
<sequence length="100" mass="11527">MCDIIEKVKITLEYEVSDLDALFEAAREALKKLRTEAISEFGEDCEILYTQPIEQLIKEQLFDEDSRELRLSSCIYTILEHALENVPGTMLRASIDRSTK</sequence>
<proteinExistence type="predicted"/>
<dbReference type="EMBL" id="FOVR01000011">
    <property type="protein sequence ID" value="SFO72775.1"/>
    <property type="molecule type" value="Genomic_DNA"/>
</dbReference>